<evidence type="ECO:0000313" key="12">
    <source>
        <dbReference type="Proteomes" id="UP000241769"/>
    </source>
</evidence>
<dbReference type="InterPro" id="IPR000719">
    <property type="entry name" value="Prot_kinase_dom"/>
</dbReference>
<dbReference type="PROSITE" id="PS00107">
    <property type="entry name" value="PROTEIN_KINASE_ATP"/>
    <property type="match status" value="1"/>
</dbReference>
<dbReference type="Pfam" id="PF00069">
    <property type="entry name" value="Pkinase"/>
    <property type="match status" value="1"/>
</dbReference>
<dbReference type="Proteomes" id="UP000241769">
    <property type="component" value="Unassembled WGS sequence"/>
</dbReference>
<dbReference type="InParanoid" id="A0A2P6NXY7"/>
<dbReference type="FunFam" id="1.10.510.10:FF:000571">
    <property type="entry name" value="Maternal embryonic leucine zipper kinase"/>
    <property type="match status" value="1"/>
</dbReference>
<dbReference type="GO" id="GO:0005737">
    <property type="term" value="C:cytoplasm"/>
    <property type="evidence" value="ECO:0007669"/>
    <property type="project" value="TreeGrafter"/>
</dbReference>
<dbReference type="OrthoDB" id="17792at2759"/>
<keyword evidence="12" id="KW-1185">Reference proteome</keyword>
<keyword evidence="3 8" id="KW-0547">Nucleotide-binding</keyword>
<feature type="binding site" evidence="8">
    <location>
        <position position="422"/>
    </location>
    <ligand>
        <name>ATP</name>
        <dbReference type="ChEBI" id="CHEBI:30616"/>
    </ligand>
</feature>
<proteinExistence type="predicted"/>
<name>A0A2P6NXY7_9EUKA</name>
<dbReference type="SUPFAM" id="SSF56112">
    <property type="entry name" value="Protein kinase-like (PK-like)"/>
    <property type="match status" value="1"/>
</dbReference>
<protein>
    <recommendedName>
        <fullName evidence="1">non-specific serine/threonine protein kinase</fullName>
        <ecNumber evidence="1">2.7.11.1</ecNumber>
    </recommendedName>
</protein>
<evidence type="ECO:0000256" key="1">
    <source>
        <dbReference type="ARBA" id="ARBA00012513"/>
    </source>
</evidence>
<keyword evidence="4" id="KW-0418">Kinase</keyword>
<dbReference type="GO" id="GO:0005524">
    <property type="term" value="F:ATP binding"/>
    <property type="evidence" value="ECO:0007669"/>
    <property type="project" value="UniProtKB-UniRule"/>
</dbReference>
<keyword evidence="5 8" id="KW-0067">ATP-binding</keyword>
<evidence type="ECO:0000256" key="7">
    <source>
        <dbReference type="ARBA" id="ARBA00048679"/>
    </source>
</evidence>
<dbReference type="InterPro" id="IPR011009">
    <property type="entry name" value="Kinase-like_dom_sf"/>
</dbReference>
<accession>A0A2P6NXY7</accession>
<evidence type="ECO:0000256" key="3">
    <source>
        <dbReference type="ARBA" id="ARBA00022741"/>
    </source>
</evidence>
<dbReference type="AlphaFoldDB" id="A0A2P6NXY7"/>
<evidence type="ECO:0000313" key="11">
    <source>
        <dbReference type="EMBL" id="PRP88809.1"/>
    </source>
</evidence>
<dbReference type="STRING" id="1890364.A0A2P6NXY7"/>
<gene>
    <name evidence="11" type="ORF">PROFUN_00277</name>
</gene>
<evidence type="ECO:0000256" key="9">
    <source>
        <dbReference type="SAM" id="MobiDB-lite"/>
    </source>
</evidence>
<keyword evidence="4" id="KW-0808">Transferase</keyword>
<dbReference type="Gene3D" id="3.30.450.20">
    <property type="entry name" value="PAS domain"/>
    <property type="match status" value="1"/>
</dbReference>
<dbReference type="InterPro" id="IPR017441">
    <property type="entry name" value="Protein_kinase_ATP_BS"/>
</dbReference>
<evidence type="ECO:0000256" key="4">
    <source>
        <dbReference type="ARBA" id="ARBA00022777"/>
    </source>
</evidence>
<dbReference type="SMART" id="SM00220">
    <property type="entry name" value="S_TKc"/>
    <property type="match status" value="1"/>
</dbReference>
<dbReference type="EMBL" id="MDYQ01000007">
    <property type="protein sequence ID" value="PRP88809.1"/>
    <property type="molecule type" value="Genomic_DNA"/>
</dbReference>
<comment type="catalytic activity">
    <reaction evidence="7">
        <text>L-seryl-[protein] + ATP = O-phospho-L-seryl-[protein] + ADP + H(+)</text>
        <dbReference type="Rhea" id="RHEA:17989"/>
        <dbReference type="Rhea" id="RHEA-COMP:9863"/>
        <dbReference type="Rhea" id="RHEA-COMP:11604"/>
        <dbReference type="ChEBI" id="CHEBI:15378"/>
        <dbReference type="ChEBI" id="CHEBI:29999"/>
        <dbReference type="ChEBI" id="CHEBI:30616"/>
        <dbReference type="ChEBI" id="CHEBI:83421"/>
        <dbReference type="ChEBI" id="CHEBI:456216"/>
        <dbReference type="EC" id="2.7.11.1"/>
    </reaction>
</comment>
<feature type="compositionally biased region" description="Basic residues" evidence="9">
    <location>
        <begin position="277"/>
        <end position="288"/>
    </location>
</feature>
<evidence type="ECO:0000256" key="6">
    <source>
        <dbReference type="ARBA" id="ARBA00047899"/>
    </source>
</evidence>
<dbReference type="PANTHER" id="PTHR24346">
    <property type="entry name" value="MAP/MICROTUBULE AFFINITY-REGULATING KINASE"/>
    <property type="match status" value="1"/>
</dbReference>
<evidence type="ECO:0000256" key="2">
    <source>
        <dbReference type="ARBA" id="ARBA00022527"/>
    </source>
</evidence>
<evidence type="ECO:0000259" key="10">
    <source>
        <dbReference type="PROSITE" id="PS50011"/>
    </source>
</evidence>
<keyword evidence="2" id="KW-0723">Serine/threonine-protein kinase</keyword>
<dbReference type="CDD" id="cd14003">
    <property type="entry name" value="STKc_AMPK-like"/>
    <property type="match status" value="1"/>
</dbReference>
<dbReference type="PROSITE" id="PS00108">
    <property type="entry name" value="PROTEIN_KINASE_ST"/>
    <property type="match status" value="1"/>
</dbReference>
<dbReference type="GO" id="GO:0004674">
    <property type="term" value="F:protein serine/threonine kinase activity"/>
    <property type="evidence" value="ECO:0007669"/>
    <property type="project" value="UniProtKB-KW"/>
</dbReference>
<feature type="domain" description="Protein kinase" evidence="10">
    <location>
        <begin position="393"/>
        <end position="640"/>
    </location>
</feature>
<dbReference type="InterPro" id="IPR008271">
    <property type="entry name" value="Ser/Thr_kinase_AS"/>
</dbReference>
<feature type="region of interest" description="Disordered" evidence="9">
    <location>
        <begin position="277"/>
        <end position="315"/>
    </location>
</feature>
<dbReference type="GO" id="GO:0035556">
    <property type="term" value="P:intracellular signal transduction"/>
    <property type="evidence" value="ECO:0007669"/>
    <property type="project" value="TreeGrafter"/>
</dbReference>
<dbReference type="EC" id="2.7.11.1" evidence="1"/>
<comment type="caution">
    <text evidence="11">The sequence shown here is derived from an EMBL/GenBank/DDBJ whole genome shotgun (WGS) entry which is preliminary data.</text>
</comment>
<dbReference type="PANTHER" id="PTHR24346:SF30">
    <property type="entry name" value="MATERNAL EMBRYONIC LEUCINE ZIPPER KINASE"/>
    <property type="match status" value="1"/>
</dbReference>
<dbReference type="Gene3D" id="1.10.510.10">
    <property type="entry name" value="Transferase(Phosphotransferase) domain 1"/>
    <property type="match status" value="1"/>
</dbReference>
<organism evidence="11 12">
    <name type="scientific">Planoprotostelium fungivorum</name>
    <dbReference type="NCBI Taxonomy" id="1890364"/>
    <lineage>
        <taxon>Eukaryota</taxon>
        <taxon>Amoebozoa</taxon>
        <taxon>Evosea</taxon>
        <taxon>Variosea</taxon>
        <taxon>Cavosteliida</taxon>
        <taxon>Cavosteliaceae</taxon>
        <taxon>Planoprotostelium</taxon>
    </lineage>
</organism>
<evidence type="ECO:0000256" key="5">
    <source>
        <dbReference type="ARBA" id="ARBA00022840"/>
    </source>
</evidence>
<evidence type="ECO:0000256" key="8">
    <source>
        <dbReference type="PROSITE-ProRule" id="PRU10141"/>
    </source>
</evidence>
<comment type="catalytic activity">
    <reaction evidence="6">
        <text>L-threonyl-[protein] + ATP = O-phospho-L-threonyl-[protein] + ADP + H(+)</text>
        <dbReference type="Rhea" id="RHEA:46608"/>
        <dbReference type="Rhea" id="RHEA-COMP:11060"/>
        <dbReference type="Rhea" id="RHEA-COMP:11605"/>
        <dbReference type="ChEBI" id="CHEBI:15378"/>
        <dbReference type="ChEBI" id="CHEBI:30013"/>
        <dbReference type="ChEBI" id="CHEBI:30616"/>
        <dbReference type="ChEBI" id="CHEBI:61977"/>
        <dbReference type="ChEBI" id="CHEBI:456216"/>
        <dbReference type="EC" id="2.7.11.1"/>
    </reaction>
</comment>
<dbReference type="PROSITE" id="PS50011">
    <property type="entry name" value="PROTEIN_KINASE_DOM"/>
    <property type="match status" value="1"/>
</dbReference>
<sequence length="684" mass="76720">MIILCPLRRFNGNKHILLLHATQVLYANPEGIITAAENTKGFINLEPHECINLSVHQLMSESYREYHLASVTAPPGCGLSTHDLNFLDGKSLIAEIQKKGHLEPVPIRVNISRSSMDGTTSFLLMFEPYKEESVTISLDTQGGFRSISKQVEEVFGIEVEKAKKRTLNFLFPANIQPTIVQTPPVAPESATINRNMIGRHQDNSVFPCSMQLKQIKLGIVILYNGAITKLDPSMECIVILDETERIICVSGCFSLRLFGYTGAEMAGKMMSEFIRRKKKVSARKRKPKEKTAKNSPLNGEPPRKRERTQSPDVSEQFCEENSIIVPAEVKPAYTLDTTGVFTILHKDGSQVAIHLEVFPYRSTGGEFRLCMKLKRAPQPEGEHNNKIKRLGPYVLGELLGQGTTGKVRSAVHEETGERFAVKIINTRKMDRAEVERTKREINIMGKLQHENIIRLSEVIEFGVKLNIVMELIDGEGTDLMEHIQRKGRLSEYETHRLFRQILSAVAYCHSNEIVHRDIKHKNIMVSKDGVVKLIDFGLSNFLPEDKLGETFCGTPAYAAPEMLLGQKYVGSLIDVWSLGVVLYTMLTGSFPFNNVSELLLGTYQEPSDASQACKDLNAGLLTVNTEQRLTLDRAIQHPWIVDELPQPPHADVRETPNEEQPRRLSLQTMNSGILIGAAQNMKLL</sequence>
<reference evidence="11 12" key="1">
    <citation type="journal article" date="2018" name="Genome Biol. Evol.">
        <title>Multiple Roots of Fruiting Body Formation in Amoebozoa.</title>
        <authorList>
            <person name="Hillmann F."/>
            <person name="Forbes G."/>
            <person name="Novohradska S."/>
            <person name="Ferling I."/>
            <person name="Riege K."/>
            <person name="Groth M."/>
            <person name="Westermann M."/>
            <person name="Marz M."/>
            <person name="Spaller T."/>
            <person name="Winckler T."/>
            <person name="Schaap P."/>
            <person name="Glockner G."/>
        </authorList>
    </citation>
    <scope>NUCLEOTIDE SEQUENCE [LARGE SCALE GENOMIC DNA]</scope>
    <source>
        <strain evidence="11 12">Jena</strain>
    </source>
</reference>